<dbReference type="GO" id="GO:0004672">
    <property type="term" value="F:protein kinase activity"/>
    <property type="evidence" value="ECO:0007669"/>
    <property type="project" value="UniProtKB-ARBA"/>
</dbReference>
<dbReference type="GO" id="GO:0000160">
    <property type="term" value="P:phosphorelay signal transduction system"/>
    <property type="evidence" value="ECO:0007669"/>
    <property type="project" value="InterPro"/>
</dbReference>
<protein>
    <submittedName>
        <fullName evidence="3">Hpt domain-containing protein</fullName>
    </submittedName>
</protein>
<sequence>MLTKIKTFLSGLSTNQESTPEIKLYDLGLLKDTVGNNPDSLREIITLFLQSKPAELEQLELAVKDHNLSAIARWAHCIKGNLKLFGMDETYNQLVWIELIAKKNEKQWNNDIEVYWQRIDQTFTLILSQLPKELIYMHAE</sequence>
<dbReference type="RefSeq" id="WP_313986675.1">
    <property type="nucleotide sequence ID" value="NZ_JASJOS010000017.1"/>
</dbReference>
<dbReference type="Pfam" id="PF01627">
    <property type="entry name" value="Hpt"/>
    <property type="match status" value="1"/>
</dbReference>
<name>A0AAE3QT03_9BACT</name>
<dbReference type="EMBL" id="JASJOS010000017">
    <property type="protein sequence ID" value="MDJ1484887.1"/>
    <property type="molecule type" value="Genomic_DNA"/>
</dbReference>
<dbReference type="AlphaFoldDB" id="A0AAE3QT03"/>
<keyword evidence="1" id="KW-0597">Phosphoprotein</keyword>
<gene>
    <name evidence="3" type="ORF">QNI16_30590</name>
</gene>
<feature type="modified residue" description="Phosphohistidine" evidence="1">
    <location>
        <position position="76"/>
    </location>
</feature>
<dbReference type="InterPro" id="IPR036641">
    <property type="entry name" value="HPT_dom_sf"/>
</dbReference>
<organism evidence="3 4">
    <name type="scientific">Xanthocytophaga flava</name>
    <dbReference type="NCBI Taxonomy" id="3048013"/>
    <lineage>
        <taxon>Bacteria</taxon>
        <taxon>Pseudomonadati</taxon>
        <taxon>Bacteroidota</taxon>
        <taxon>Cytophagia</taxon>
        <taxon>Cytophagales</taxon>
        <taxon>Rhodocytophagaceae</taxon>
        <taxon>Xanthocytophaga</taxon>
    </lineage>
</organism>
<accession>A0AAE3QT03</accession>
<dbReference type="Proteomes" id="UP001241110">
    <property type="component" value="Unassembled WGS sequence"/>
</dbReference>
<dbReference type="PROSITE" id="PS50894">
    <property type="entry name" value="HPT"/>
    <property type="match status" value="1"/>
</dbReference>
<evidence type="ECO:0000313" key="4">
    <source>
        <dbReference type="Proteomes" id="UP001241110"/>
    </source>
</evidence>
<dbReference type="SUPFAM" id="SSF47226">
    <property type="entry name" value="Histidine-containing phosphotransfer domain, HPT domain"/>
    <property type="match status" value="1"/>
</dbReference>
<dbReference type="Gene3D" id="1.20.120.160">
    <property type="entry name" value="HPT domain"/>
    <property type="match status" value="1"/>
</dbReference>
<feature type="domain" description="HPt" evidence="2">
    <location>
        <begin position="37"/>
        <end position="140"/>
    </location>
</feature>
<dbReference type="InterPro" id="IPR008207">
    <property type="entry name" value="Sig_transdc_His_kin_Hpt_dom"/>
</dbReference>
<evidence type="ECO:0000256" key="1">
    <source>
        <dbReference type="PROSITE-ProRule" id="PRU00110"/>
    </source>
</evidence>
<reference evidence="3" key="1">
    <citation type="submission" date="2023-05" db="EMBL/GenBank/DDBJ databases">
        <authorList>
            <person name="Zhang X."/>
        </authorList>
    </citation>
    <scope>NUCLEOTIDE SEQUENCE</scope>
    <source>
        <strain evidence="3">YF14B1</strain>
    </source>
</reference>
<comment type="caution">
    <text evidence="3">The sequence shown here is derived from an EMBL/GenBank/DDBJ whole genome shotgun (WGS) entry which is preliminary data.</text>
</comment>
<proteinExistence type="predicted"/>
<evidence type="ECO:0000313" key="3">
    <source>
        <dbReference type="EMBL" id="MDJ1484887.1"/>
    </source>
</evidence>
<evidence type="ECO:0000259" key="2">
    <source>
        <dbReference type="PROSITE" id="PS50894"/>
    </source>
</evidence>